<gene>
    <name evidence="1" type="ORF">SAMN05216187_11090</name>
</gene>
<name>A0A1G9CXZ3_9STAP</name>
<dbReference type="RefSeq" id="WP_092599087.1">
    <property type="nucleotide sequence ID" value="NZ_FNFI01000010.1"/>
</dbReference>
<evidence type="ECO:0000313" key="2">
    <source>
        <dbReference type="Proteomes" id="UP000242700"/>
    </source>
</evidence>
<dbReference type="Proteomes" id="UP000242700">
    <property type="component" value="Unassembled WGS sequence"/>
</dbReference>
<protein>
    <submittedName>
        <fullName evidence="1">Uncharacterized protein</fullName>
    </submittedName>
</protein>
<proteinExistence type="predicted"/>
<reference evidence="2" key="1">
    <citation type="submission" date="2016-10" db="EMBL/GenBank/DDBJ databases">
        <authorList>
            <person name="Varghese N."/>
            <person name="Submissions S."/>
        </authorList>
    </citation>
    <scope>NUCLEOTIDE SEQUENCE [LARGE SCALE GENOMIC DNA]</scope>
    <source>
        <strain evidence="2">CGMCC 1.8911</strain>
    </source>
</reference>
<organism evidence="1 2">
    <name type="scientific">Jeotgalicoccus aerolatus</name>
    <dbReference type="NCBI Taxonomy" id="709510"/>
    <lineage>
        <taxon>Bacteria</taxon>
        <taxon>Bacillati</taxon>
        <taxon>Bacillota</taxon>
        <taxon>Bacilli</taxon>
        <taxon>Bacillales</taxon>
        <taxon>Staphylococcaceae</taxon>
        <taxon>Jeotgalicoccus</taxon>
    </lineage>
</organism>
<evidence type="ECO:0000313" key="1">
    <source>
        <dbReference type="EMBL" id="SDK56541.1"/>
    </source>
</evidence>
<dbReference type="EMBL" id="FNFI01000010">
    <property type="protein sequence ID" value="SDK56541.1"/>
    <property type="molecule type" value="Genomic_DNA"/>
</dbReference>
<sequence length="65" mass="7898">MTPKYTTINQFCEIAGMKRTFFSEQVLHHHLFREFVFKPQKKFFIETEQALKVLSEVFRDLEQTQ</sequence>
<dbReference type="OrthoDB" id="2401284at2"/>
<dbReference type="AlphaFoldDB" id="A0A1G9CXZ3"/>
<dbReference type="STRING" id="586411.SAMN05216187_11090"/>
<accession>A0A1G9CXZ3</accession>